<comment type="cofactor">
    <cofactor evidence="1">
        <name>Zn(2+)</name>
        <dbReference type="ChEBI" id="CHEBI:29105"/>
    </cofactor>
</comment>
<protein>
    <recommendedName>
        <fullName evidence="8">Dehydrogenase</fullName>
    </recommendedName>
</protein>
<keyword evidence="5" id="KW-0560">Oxidoreductase</keyword>
<proteinExistence type="inferred from homology"/>
<evidence type="ECO:0000313" key="6">
    <source>
        <dbReference type="EMBL" id="MDD9207050.1"/>
    </source>
</evidence>
<evidence type="ECO:0008006" key="8">
    <source>
        <dbReference type="Google" id="ProtNLM"/>
    </source>
</evidence>
<evidence type="ECO:0000256" key="2">
    <source>
        <dbReference type="ARBA" id="ARBA00008072"/>
    </source>
</evidence>
<keyword evidence="4" id="KW-0862">Zinc</keyword>
<comment type="similarity">
    <text evidence="2">Belongs to the zinc-containing alcohol dehydrogenase family.</text>
</comment>
<dbReference type="SUPFAM" id="SSF50129">
    <property type="entry name" value="GroES-like"/>
    <property type="match status" value="1"/>
</dbReference>
<evidence type="ECO:0000256" key="5">
    <source>
        <dbReference type="ARBA" id="ARBA00023002"/>
    </source>
</evidence>
<dbReference type="Proteomes" id="UP001165561">
    <property type="component" value="Unassembled WGS sequence"/>
</dbReference>
<dbReference type="PANTHER" id="PTHR43350">
    <property type="entry name" value="NAD-DEPENDENT ALCOHOL DEHYDROGENASE"/>
    <property type="match status" value="1"/>
</dbReference>
<gene>
    <name evidence="6" type="ORF">PU560_11315</name>
</gene>
<name>A0ABT5TYA6_9MICO</name>
<dbReference type="PANTHER" id="PTHR43350:SF19">
    <property type="entry name" value="D-GULOSIDE 3-DEHYDROGENASE"/>
    <property type="match status" value="1"/>
</dbReference>
<evidence type="ECO:0000256" key="3">
    <source>
        <dbReference type="ARBA" id="ARBA00022723"/>
    </source>
</evidence>
<evidence type="ECO:0000256" key="4">
    <source>
        <dbReference type="ARBA" id="ARBA00022833"/>
    </source>
</evidence>
<organism evidence="6 7">
    <name type="scientific">Georgenia halotolerans</name>
    <dbReference type="NCBI Taxonomy" id="3028317"/>
    <lineage>
        <taxon>Bacteria</taxon>
        <taxon>Bacillati</taxon>
        <taxon>Actinomycetota</taxon>
        <taxon>Actinomycetes</taxon>
        <taxon>Micrococcales</taxon>
        <taxon>Bogoriellaceae</taxon>
        <taxon>Georgenia</taxon>
    </lineage>
</organism>
<feature type="non-terminal residue" evidence="6">
    <location>
        <position position="198"/>
    </location>
</feature>
<evidence type="ECO:0000313" key="7">
    <source>
        <dbReference type="Proteomes" id="UP001165561"/>
    </source>
</evidence>
<keyword evidence="3" id="KW-0479">Metal-binding</keyword>
<sequence length="198" mass="20664">MAVLAGDWARGTAPVPGGSPVAGRWTAYWTASPRHGELRTEEPRAPGPGEVLVRTLHSGVSRGTEMLVHGGAVPPEVAGTMRAPFQDGSFYDDAGRPAAVKYGYLSVGVVEEGPAELVGQRVFCLHPHQDRYVVPATSVTLVPPDVPSERAVLTGAVETAVNAVWDTAPRLGDRVAVVGAGMVGGTVAALLRRMPLGR</sequence>
<dbReference type="InterPro" id="IPR011032">
    <property type="entry name" value="GroES-like_sf"/>
</dbReference>
<accession>A0ABT5TYA6</accession>
<comment type="caution">
    <text evidence="6">The sequence shown here is derived from an EMBL/GenBank/DDBJ whole genome shotgun (WGS) entry which is preliminary data.</text>
</comment>
<evidence type="ECO:0000256" key="1">
    <source>
        <dbReference type="ARBA" id="ARBA00001947"/>
    </source>
</evidence>
<keyword evidence="7" id="KW-1185">Reference proteome</keyword>
<reference evidence="6" key="1">
    <citation type="submission" date="2023-02" db="EMBL/GenBank/DDBJ databases">
        <title>Georgenia sp.10Sc9-8, isolated from a soil sample collected from the Taklamakan desert.</title>
        <authorList>
            <person name="Liu S."/>
        </authorList>
    </citation>
    <scope>NUCLEOTIDE SEQUENCE</scope>
    <source>
        <strain evidence="6">10Sc9-8</strain>
    </source>
</reference>
<dbReference type="Gene3D" id="3.90.180.10">
    <property type="entry name" value="Medium-chain alcohol dehydrogenases, catalytic domain"/>
    <property type="match status" value="1"/>
</dbReference>
<dbReference type="EMBL" id="JARACI010001034">
    <property type="protein sequence ID" value="MDD9207050.1"/>
    <property type="molecule type" value="Genomic_DNA"/>
</dbReference>